<proteinExistence type="inferred from homology"/>
<accession>A0ABD2XB28</accession>
<comment type="similarity">
    <text evidence="1">Belongs to the fatty acyl-CoA reductase family.</text>
</comment>
<name>A0ABD2XB28_9HYME</name>
<reference evidence="3 4" key="1">
    <citation type="journal article" date="2024" name="bioRxiv">
        <title>A reference genome for Trichogramma kaykai: A tiny desert-dwelling parasitoid wasp with competing sex-ratio distorters.</title>
        <authorList>
            <person name="Culotta J."/>
            <person name="Lindsey A.R."/>
        </authorList>
    </citation>
    <scope>NUCLEOTIDE SEQUENCE [LARGE SCALE GENOMIC DNA]</scope>
    <source>
        <strain evidence="3 4">KSX58</strain>
    </source>
</reference>
<dbReference type="SUPFAM" id="SSF51735">
    <property type="entry name" value="NAD(P)-binding Rossmann-fold domains"/>
    <property type="match status" value="1"/>
</dbReference>
<keyword evidence="1" id="KW-0472">Membrane</keyword>
<dbReference type="InterPro" id="IPR013120">
    <property type="entry name" value="FAR_NAD-bd"/>
</dbReference>
<evidence type="ECO:0000313" key="4">
    <source>
        <dbReference type="Proteomes" id="UP001627154"/>
    </source>
</evidence>
<dbReference type="InterPro" id="IPR036291">
    <property type="entry name" value="NAD(P)-bd_dom_sf"/>
</dbReference>
<dbReference type="Gene3D" id="3.40.50.720">
    <property type="entry name" value="NAD(P)-binding Rossmann-like Domain"/>
    <property type="match status" value="1"/>
</dbReference>
<comment type="caution">
    <text evidence="3">The sequence shown here is derived from an EMBL/GenBank/DDBJ whole genome shotgun (WGS) entry which is preliminary data.</text>
</comment>
<keyword evidence="1" id="KW-0521">NADP</keyword>
<keyword evidence="1" id="KW-0444">Lipid biosynthesis</keyword>
<dbReference type="EC" id="1.2.1.84" evidence="1"/>
<keyword evidence="1" id="KW-0443">Lipid metabolism</keyword>
<feature type="transmembrane region" description="Helical" evidence="1">
    <location>
        <begin position="269"/>
        <end position="293"/>
    </location>
</feature>
<gene>
    <name evidence="3" type="ORF">TKK_004593</name>
</gene>
<dbReference type="GO" id="GO:1901568">
    <property type="term" value="P:fatty acid derivative metabolic process"/>
    <property type="evidence" value="ECO:0007669"/>
    <property type="project" value="UniProtKB-ARBA"/>
</dbReference>
<comment type="function">
    <text evidence="1">Catalyzes the reduction of fatty acyl-CoA to fatty alcohols.</text>
</comment>
<keyword evidence="4" id="KW-1185">Reference proteome</keyword>
<keyword evidence="1" id="KW-0812">Transmembrane</keyword>
<dbReference type="Proteomes" id="UP001627154">
    <property type="component" value="Unassembled WGS sequence"/>
</dbReference>
<dbReference type="PANTHER" id="PTHR11011:SF60">
    <property type="entry name" value="FATTY ACYL-COA REDUCTASE-RELATED"/>
    <property type="match status" value="1"/>
</dbReference>
<keyword evidence="1" id="KW-0560">Oxidoreductase</keyword>
<evidence type="ECO:0000259" key="2">
    <source>
        <dbReference type="Pfam" id="PF07993"/>
    </source>
</evidence>
<dbReference type="EMBL" id="JBJJXI010000034">
    <property type="protein sequence ID" value="KAL3402666.1"/>
    <property type="molecule type" value="Genomic_DNA"/>
</dbReference>
<comment type="catalytic activity">
    <reaction evidence="1">
        <text>a long-chain fatty acyl-CoA + 2 NADPH + 2 H(+) = a long-chain primary fatty alcohol + 2 NADP(+) + CoA</text>
        <dbReference type="Rhea" id="RHEA:52716"/>
        <dbReference type="ChEBI" id="CHEBI:15378"/>
        <dbReference type="ChEBI" id="CHEBI:57287"/>
        <dbReference type="ChEBI" id="CHEBI:57783"/>
        <dbReference type="ChEBI" id="CHEBI:58349"/>
        <dbReference type="ChEBI" id="CHEBI:77396"/>
        <dbReference type="ChEBI" id="CHEBI:83139"/>
        <dbReference type="EC" id="1.2.1.84"/>
    </reaction>
</comment>
<dbReference type="AlphaFoldDB" id="A0ABD2XB28"/>
<evidence type="ECO:0000256" key="1">
    <source>
        <dbReference type="RuleBase" id="RU363097"/>
    </source>
</evidence>
<dbReference type="PANTHER" id="PTHR11011">
    <property type="entry name" value="MALE STERILITY PROTEIN 2-RELATED"/>
    <property type="match status" value="1"/>
</dbReference>
<feature type="domain" description="Thioester reductase (TE)" evidence="2">
    <location>
        <begin position="14"/>
        <end position="118"/>
    </location>
</feature>
<feature type="transmembrane region" description="Helical" evidence="1">
    <location>
        <begin position="375"/>
        <end position="396"/>
    </location>
</feature>
<evidence type="ECO:0000313" key="3">
    <source>
        <dbReference type="EMBL" id="KAL3402666.1"/>
    </source>
</evidence>
<keyword evidence="1" id="KW-1133">Transmembrane helix</keyword>
<protein>
    <recommendedName>
        <fullName evidence="1">Fatty acyl-CoA reductase</fullName>
        <ecNumber evidence="1">1.2.1.84</ecNumber>
    </recommendedName>
</protein>
<dbReference type="GO" id="GO:0102965">
    <property type="term" value="F:alcohol-forming long-chain fatty acyl-CoA reductase activity"/>
    <property type="evidence" value="ECO:0007669"/>
    <property type="project" value="UniProtKB-EC"/>
</dbReference>
<organism evidence="3 4">
    <name type="scientific">Trichogramma kaykai</name>
    <dbReference type="NCBI Taxonomy" id="54128"/>
    <lineage>
        <taxon>Eukaryota</taxon>
        <taxon>Metazoa</taxon>
        <taxon>Ecdysozoa</taxon>
        <taxon>Arthropoda</taxon>
        <taxon>Hexapoda</taxon>
        <taxon>Insecta</taxon>
        <taxon>Pterygota</taxon>
        <taxon>Neoptera</taxon>
        <taxon>Endopterygota</taxon>
        <taxon>Hymenoptera</taxon>
        <taxon>Apocrita</taxon>
        <taxon>Proctotrupomorpha</taxon>
        <taxon>Chalcidoidea</taxon>
        <taxon>Trichogrammatidae</taxon>
        <taxon>Trichogramma</taxon>
    </lineage>
</organism>
<dbReference type="Pfam" id="PF07993">
    <property type="entry name" value="NAD_binding_4"/>
    <property type="match status" value="1"/>
</dbReference>
<dbReference type="InterPro" id="IPR026055">
    <property type="entry name" value="FAR"/>
</dbReference>
<sequence>MSLRDWYSDREILLVGVTSQLGRNLLEKLLRSFRNVRVHVVLRSKNDLGPHERVKNIFESHGYQRLRQTNPKALSQVSIYNGDLGSDNMDLKPQDHLVMKNVSVAIHAAGPTSAFFDYCRGLANLKAVITAKNLYSYNDDIILENSMNERLPKDLPIGVVRFSELGPAYREPMPGFVEAFQGPTALIVGAGYMFGSRKMPVEIIPVDIATNTLIAVAWDIGTSVRGSEPQYYNASTVGGTWDDLIKKSRRADSKFPYPNFRVRGMSSLVIWHFIVVLLFEWLPSAICDTCLFLTGKKTKFLAEHSRVRGILDDFEKTFSRMLLVQREKIESLQKNLTLEDQELIPMCSPIDVEAYVLCTAASVRKLWVDESNLKIISLFQSILLGLIVSPLVYYYFVSFERS</sequence>